<proteinExistence type="predicted"/>
<accession>A0AAV7DSC6</accession>
<organism evidence="1 2">
    <name type="scientific">Aristolochia fimbriata</name>
    <name type="common">White veined hardy Dutchman's pipe vine</name>
    <dbReference type="NCBI Taxonomy" id="158543"/>
    <lineage>
        <taxon>Eukaryota</taxon>
        <taxon>Viridiplantae</taxon>
        <taxon>Streptophyta</taxon>
        <taxon>Embryophyta</taxon>
        <taxon>Tracheophyta</taxon>
        <taxon>Spermatophyta</taxon>
        <taxon>Magnoliopsida</taxon>
        <taxon>Magnoliidae</taxon>
        <taxon>Piperales</taxon>
        <taxon>Aristolochiaceae</taxon>
        <taxon>Aristolochia</taxon>
    </lineage>
</organism>
<sequence length="298" mass="33888">MYLTNDRTNAEVRSNIVIVLNMKTNENIHSTASIARNCRVSQSIMNGNNAKYCQSFIFKPFKNLCSHSSPSINWHASNQAIFNQETSVMACFDENVWQAFMDLYYSGFCEWELDESKDEVSHISLLDLELVEQLPSLGITIKNLPALLCRGSLMVDRLEVGTFEGSRDGNVKPDPPQPDLGFESWCPSRFWEMPVRVTQKGRCPSGVRIRMEGQAQTQRVVAARARAGGLSVRDWVQDRYVANRLMVLGSSDDEDPRAPGRNSWFDDWVHIDVEDDFWWVEHSSPLASAQLIYAIIIM</sequence>
<evidence type="ECO:0000313" key="1">
    <source>
        <dbReference type="EMBL" id="KAG9439485.1"/>
    </source>
</evidence>
<dbReference type="AlphaFoldDB" id="A0AAV7DSC6"/>
<gene>
    <name evidence="1" type="ORF">H6P81_019650</name>
</gene>
<dbReference type="Proteomes" id="UP000825729">
    <property type="component" value="Unassembled WGS sequence"/>
</dbReference>
<evidence type="ECO:0000313" key="2">
    <source>
        <dbReference type="Proteomes" id="UP000825729"/>
    </source>
</evidence>
<protein>
    <submittedName>
        <fullName evidence="1">Uncharacterized protein</fullName>
    </submittedName>
</protein>
<dbReference type="EMBL" id="JAINDJ010000008">
    <property type="protein sequence ID" value="KAG9439485.1"/>
    <property type="molecule type" value="Genomic_DNA"/>
</dbReference>
<reference evidence="1 2" key="1">
    <citation type="submission" date="2021-07" db="EMBL/GenBank/DDBJ databases">
        <title>The Aristolochia fimbriata genome: insights into angiosperm evolution, floral development and chemical biosynthesis.</title>
        <authorList>
            <person name="Jiao Y."/>
        </authorList>
    </citation>
    <scope>NUCLEOTIDE SEQUENCE [LARGE SCALE GENOMIC DNA]</scope>
    <source>
        <strain evidence="1">IBCAS-2021</strain>
        <tissue evidence="1">Leaf</tissue>
    </source>
</reference>
<keyword evidence="2" id="KW-1185">Reference proteome</keyword>
<comment type="caution">
    <text evidence="1">The sequence shown here is derived from an EMBL/GenBank/DDBJ whole genome shotgun (WGS) entry which is preliminary data.</text>
</comment>
<name>A0AAV7DSC6_ARIFI</name>